<name>A0ABW4NMR0_9LACT</name>
<dbReference type="EMBL" id="JBHUFF010000008">
    <property type="protein sequence ID" value="MFD1799096.1"/>
    <property type="molecule type" value="Genomic_DNA"/>
</dbReference>
<feature type="signal peptide" evidence="2">
    <location>
        <begin position="1"/>
        <end position="23"/>
    </location>
</feature>
<comment type="caution">
    <text evidence="3">The sequence shown here is derived from an EMBL/GenBank/DDBJ whole genome shotgun (WGS) entry which is preliminary data.</text>
</comment>
<feature type="compositionally biased region" description="Low complexity" evidence="1">
    <location>
        <begin position="30"/>
        <end position="49"/>
    </location>
</feature>
<evidence type="ECO:0000313" key="3">
    <source>
        <dbReference type="EMBL" id="MFD1799096.1"/>
    </source>
</evidence>
<gene>
    <name evidence="3" type="ORF">ACFSBK_04375</name>
</gene>
<feature type="compositionally biased region" description="Acidic residues" evidence="1">
    <location>
        <begin position="51"/>
        <end position="70"/>
    </location>
</feature>
<dbReference type="Proteomes" id="UP001597285">
    <property type="component" value="Unassembled WGS sequence"/>
</dbReference>
<accession>A0ABW4NMR0</accession>
<dbReference type="RefSeq" id="WP_058919472.1">
    <property type="nucleotide sequence ID" value="NZ_JBHSQC010000015.1"/>
</dbReference>
<reference evidence="4" key="1">
    <citation type="journal article" date="2019" name="Int. J. Syst. Evol. Microbiol.">
        <title>The Global Catalogue of Microorganisms (GCM) 10K type strain sequencing project: providing services to taxonomists for standard genome sequencing and annotation.</title>
        <authorList>
            <consortium name="The Broad Institute Genomics Platform"/>
            <consortium name="The Broad Institute Genome Sequencing Center for Infectious Disease"/>
            <person name="Wu L."/>
            <person name="Ma J."/>
        </authorList>
    </citation>
    <scope>NUCLEOTIDE SEQUENCE [LARGE SCALE GENOMIC DNA]</scope>
    <source>
        <strain evidence="4">KCTC 42143</strain>
    </source>
</reference>
<evidence type="ECO:0000256" key="1">
    <source>
        <dbReference type="SAM" id="MobiDB-lite"/>
    </source>
</evidence>
<feature type="chain" id="PRO_5045379524" description="Lipoprotein" evidence="2">
    <location>
        <begin position="24"/>
        <end position="147"/>
    </location>
</feature>
<protein>
    <recommendedName>
        <fullName evidence="5">Lipoprotein</fullName>
    </recommendedName>
</protein>
<proteinExistence type="predicted"/>
<keyword evidence="4" id="KW-1185">Reference proteome</keyword>
<dbReference type="PROSITE" id="PS51257">
    <property type="entry name" value="PROKAR_LIPOPROTEIN"/>
    <property type="match status" value="1"/>
</dbReference>
<sequence length="147" mass="16278">MKKALLVFVATAFVLTGCGTNKAEAPTNGTSEQSSQTSQESSAVESSTTIEEADKEDSDMASISEEELENAEPATDISQYEELTYVQEKVDLSDYESRIVTDNPGTRVMLFLDGTKQVYKTVYVKHKQWLKVIDLQANNLVINESIQ</sequence>
<evidence type="ECO:0000256" key="2">
    <source>
        <dbReference type="SAM" id="SignalP"/>
    </source>
</evidence>
<organism evidence="3 4">
    <name type="scientific">Carnobacterium antarcticum</name>
    <dbReference type="NCBI Taxonomy" id="2126436"/>
    <lineage>
        <taxon>Bacteria</taxon>
        <taxon>Bacillati</taxon>
        <taxon>Bacillota</taxon>
        <taxon>Bacilli</taxon>
        <taxon>Lactobacillales</taxon>
        <taxon>Carnobacteriaceae</taxon>
        <taxon>Carnobacterium</taxon>
    </lineage>
</organism>
<keyword evidence="2" id="KW-0732">Signal</keyword>
<evidence type="ECO:0008006" key="5">
    <source>
        <dbReference type="Google" id="ProtNLM"/>
    </source>
</evidence>
<feature type="region of interest" description="Disordered" evidence="1">
    <location>
        <begin position="20"/>
        <end position="79"/>
    </location>
</feature>
<evidence type="ECO:0000313" key="4">
    <source>
        <dbReference type="Proteomes" id="UP001597285"/>
    </source>
</evidence>